<dbReference type="Gene3D" id="1.25.40.10">
    <property type="entry name" value="Tetratricopeptide repeat domain"/>
    <property type="match status" value="2"/>
</dbReference>
<keyword evidence="5" id="KW-1185">Reference proteome</keyword>
<evidence type="ECO:0000256" key="2">
    <source>
        <dbReference type="SAM" id="MobiDB-lite"/>
    </source>
</evidence>
<dbReference type="KEGG" id="ali:AZOLI_0356"/>
<sequence length="609" mass="66080">MTDTLSIFAGTIWAWLNAEQNAGALSAVLAVLTLTGGAGGWLWQRKSKAPAPDQTGGTHVSASTGGASTGESMTGNTITTNHGATPDQIAAIFAGVRDLSASSEAKAIAVADQFGTISREALTSFFTILRHEQVPPEQLTAKLTSIALQYREMVDRLTALEQSAGPDDRPTLAEARISIEKGDYDHAERLLVTLENAQAAARAKAQANVDDLARRQAATRAERARLSALRSDHRAAADHFLAAANLLPTGDTEGRGNYLTDSADALRQHGDERGDNNALLAAIARYREAMPSRDSHATLWARVQNNLGLALTSLGERDGDSIRLRQAVDAHNNALLERTRDRVPLDWAMTQNNLGNALLSLGERDGDSTRLRQAVDAYNNALLEWTRDRVPLDWAITQNNLGNALSILGERDGDSAQLRQSVDAYNNALLERTRDRVPLDWAMTQNNLGVALRRLGERDGDSTGLRQAVDAYNNALLEYTRDRVPLDWAMTQNNLGAALQSFGERDGDSTGLRQAVDAYNNALLEYTRDRVPLHWAMTQSNMGNALRALAEQTRDMDSARQAVTAQEAALEMFTHLNAPYHITLATDNLATARATLTKLESSAAPAPHQ</sequence>
<feature type="coiled-coil region" evidence="1">
    <location>
        <begin position="184"/>
        <end position="222"/>
    </location>
</feature>
<feature type="compositionally biased region" description="Low complexity" evidence="2">
    <location>
        <begin position="55"/>
        <end position="75"/>
    </location>
</feature>
<dbReference type="PANTHER" id="PTHR19959">
    <property type="entry name" value="KINESIN LIGHT CHAIN"/>
    <property type="match status" value="1"/>
</dbReference>
<dbReference type="AlphaFoldDB" id="G7Z2V5"/>
<feature type="region of interest" description="Disordered" evidence="2">
    <location>
        <begin position="46"/>
        <end position="76"/>
    </location>
</feature>
<accession>G7Z2V5</accession>
<keyword evidence="3" id="KW-1133">Transmembrane helix</keyword>
<keyword evidence="1" id="KW-0175">Coiled coil</keyword>
<dbReference type="InterPro" id="IPR011990">
    <property type="entry name" value="TPR-like_helical_dom_sf"/>
</dbReference>
<dbReference type="Pfam" id="PF13374">
    <property type="entry name" value="TPR_10"/>
    <property type="match status" value="3"/>
</dbReference>
<organism evidence="4 5">
    <name type="scientific">Azospirillum lipoferum (strain 4B)</name>
    <dbReference type="NCBI Taxonomy" id="862719"/>
    <lineage>
        <taxon>Bacteria</taxon>
        <taxon>Pseudomonadati</taxon>
        <taxon>Pseudomonadota</taxon>
        <taxon>Alphaproteobacteria</taxon>
        <taxon>Rhodospirillales</taxon>
        <taxon>Azospirillaceae</taxon>
        <taxon>Azospirillum</taxon>
    </lineage>
</organism>
<dbReference type="PANTHER" id="PTHR19959:SF119">
    <property type="entry name" value="FUNGAL LIPASE-LIKE DOMAIN-CONTAINING PROTEIN"/>
    <property type="match status" value="1"/>
</dbReference>
<name>G7Z2V5_AZOL4</name>
<dbReference type="RefSeq" id="WP_014246809.1">
    <property type="nucleotide sequence ID" value="NC_016622.1"/>
</dbReference>
<dbReference type="STRING" id="862719.AZOLI_0356"/>
<dbReference type="EMBL" id="FQ311868">
    <property type="protein sequence ID" value="CBS85747.1"/>
    <property type="molecule type" value="Genomic_DNA"/>
</dbReference>
<keyword evidence="3" id="KW-0472">Membrane</keyword>
<gene>
    <name evidence="4" type="ordered locus">AZOLI_0356</name>
</gene>
<dbReference type="HOGENOM" id="CLU_457708_0_0_5"/>
<feature type="transmembrane region" description="Helical" evidence="3">
    <location>
        <begin position="22"/>
        <end position="43"/>
    </location>
</feature>
<dbReference type="Proteomes" id="UP000005667">
    <property type="component" value="Chromosome"/>
</dbReference>
<proteinExistence type="predicted"/>
<protein>
    <recommendedName>
        <fullName evidence="6">Tetratricopeptide repeat protein</fullName>
    </recommendedName>
</protein>
<evidence type="ECO:0000256" key="3">
    <source>
        <dbReference type="SAM" id="Phobius"/>
    </source>
</evidence>
<evidence type="ECO:0000313" key="5">
    <source>
        <dbReference type="Proteomes" id="UP000005667"/>
    </source>
</evidence>
<dbReference type="SUPFAM" id="SSF48452">
    <property type="entry name" value="TPR-like"/>
    <property type="match status" value="2"/>
</dbReference>
<evidence type="ECO:0008006" key="6">
    <source>
        <dbReference type="Google" id="ProtNLM"/>
    </source>
</evidence>
<reference evidence="5" key="1">
    <citation type="journal article" date="2011" name="PLoS Genet.">
        <title>Azospirillum genomes reveal transition of bacteria from aquatic to terrestrial environments.</title>
        <authorList>
            <person name="Wisniewski-Dye F."/>
            <person name="Borziak K."/>
            <person name="Khalsa-Moyers G."/>
            <person name="Alexandre G."/>
            <person name="Sukharnikov L.O."/>
            <person name="Wuichet K."/>
            <person name="Hurst G.B."/>
            <person name="McDonald W.H."/>
            <person name="Robertson J.S."/>
            <person name="Barbe V."/>
            <person name="Calteau A."/>
            <person name="Rouy Z."/>
            <person name="Mangenot S."/>
            <person name="Prigent-Combaret C."/>
            <person name="Normand P."/>
            <person name="Boyer M."/>
            <person name="Siguier P."/>
            <person name="Dessaux Y."/>
            <person name="Elmerich C."/>
            <person name="Condemine G."/>
            <person name="Krishnen G."/>
            <person name="Kennedy I."/>
            <person name="Paterson A.H."/>
            <person name="Gonzalez V."/>
            <person name="Mavingui P."/>
            <person name="Zhulin I.B."/>
        </authorList>
    </citation>
    <scope>NUCLEOTIDE SEQUENCE [LARGE SCALE GENOMIC DNA]</scope>
    <source>
        <strain evidence="5">4B</strain>
    </source>
</reference>
<keyword evidence="3" id="KW-0812">Transmembrane</keyword>
<evidence type="ECO:0000256" key="1">
    <source>
        <dbReference type="SAM" id="Coils"/>
    </source>
</evidence>
<dbReference type="OrthoDB" id="433986at2"/>
<evidence type="ECO:0000313" key="4">
    <source>
        <dbReference type="EMBL" id="CBS85747.1"/>
    </source>
</evidence>